<evidence type="ECO:0000256" key="3">
    <source>
        <dbReference type="ARBA" id="ARBA00023295"/>
    </source>
</evidence>
<dbReference type="InterPro" id="IPR006101">
    <property type="entry name" value="Glyco_hydro_2"/>
</dbReference>
<feature type="domain" description="Glycoside hydrolase family 2 immunoglobulin-like beta-sandwich" evidence="5">
    <location>
        <begin position="290"/>
        <end position="394"/>
    </location>
</feature>
<sequence>MKNLQQKYFYEPEARITIGLSLRRTLVRFVRYSANPPRCPKAQSIVRPPLQGGDVHQSSTDKRLFIPSLEGRQTVTTKNSSKRVGLHCAISFLFLLLLSSLHLSAQNLRTDISLNKGWYTRATDSLDASPTAFEMTKFDLPEKWKQVDVPHNWDDYYGYRRLRHGNKHGYAYYLRYFDIKPQTKNKRIFLFFEGVGSYATIWLNWKKVGYHAGGRTTFTVDITDDVRFDNTNILAVRADHPAFIQDLPWVCGGCSDDRGWSEGSQPMGIFRPVHLIITNTVRVEPFGVHIWNDTTVTEKKAQLYIETEVKNYSAQPKNVRVVNRLVDAKGRVVFIVSSQQKLAAAETRIVKQTPPLVVNPQLWSLTNPYLYNLVTEIIEDGKKIDESKTAYGIRKISWPINHKNTKQFLLNGKPVFINGIAEYEHLLGDSHAFSNEQIHTRVMEVKAAGFNAFRDAHQPHNLRYQRYWDSLGILWWPQMSAHDWYDTPEFRTNFKNLLKEWIKERRNSPSIILWGLQNESKLPEDFAKECTELIRQLDPTASLQRLVTTCNGGSGTDWDVPQNWTGTYGGNPVTYSEDLKRQILVGEYGAWRTIDLHTEGPFVQNGAYSEDRMTQLMEMKVRLAEVAKDSAAGHFMWLLTSHDNPGRTQSGEGYRELDRIGPVNYKGLLTPWEEPTDAYYMYRSNYVSKEKEPMVYIVSHTWPDRWTKPGKKDGIVVYSNCDEVELFNDVRQHSLGRKKRGGIGTHFQWDGVDVNYNVLYAVGYVNGKEVATDLILLHHLPKAPHFNEFYNGTKNITAQQTGYNYLYRVNCGGDDYKDVNGNLWLADKAQASSDTWGSVSWTANFTNMPPYFASQRTISEPIRGTRDWKLFQSFRYGRDKLRFNFPVQDGEYLVELYFAEPWHGKANINAKDWRIFDIAVNNQVVLKDLDVWKEAGFAGALKKKVKVKVTGGTLSISFPHIASGQAVISAIAISTLDQSAKPAPPPPSLIQNLYNESLPKWTARHWATTGGDIFGHPEIGLQSLPPILYGAEWIKPEVVFPTIAGSLKLNFDLSADADVYVAYQYRKPNWLKDFDDTKDSLMNSMGVVFHLYKKRFSKGEKVQLQIGQADWYPVFAVPASGMEPAYDLKPVASYKAVNATLGGNAVKTKIDGKDRVVFEKPSAENSVAWEVSVGVGDVYSLTVSYNNPLQQNVKGNLKLIAADGTLMKEEEVELTPTKAGKSNYISTTTGSMINAGKYKVVLAAKEAQGLSINALDVQ</sequence>
<dbReference type="GO" id="GO:0004553">
    <property type="term" value="F:hydrolase activity, hydrolyzing O-glycosyl compounds"/>
    <property type="evidence" value="ECO:0007669"/>
    <property type="project" value="InterPro"/>
</dbReference>
<reference evidence="10 11" key="1">
    <citation type="journal article" date="2015" name="Int. J. Syst. Evol. Microbiol.">
        <title>Flavisolibacter ginsenosidimutans sp. nov., with ginsenoside-converting activity isolated from soil used for cultivating ginseng.</title>
        <authorList>
            <person name="Zhao Y."/>
            <person name="Liu Q."/>
            <person name="Kang M.S."/>
            <person name="Jin F."/>
            <person name="Yu H."/>
            <person name="Im W.T."/>
        </authorList>
    </citation>
    <scope>NUCLEOTIDE SEQUENCE [LARGE SCALE GENOMIC DNA]</scope>
    <source>
        <strain evidence="10 11">Gsoil 636</strain>
    </source>
</reference>
<evidence type="ECO:0000256" key="1">
    <source>
        <dbReference type="ARBA" id="ARBA00007401"/>
    </source>
</evidence>
<gene>
    <name evidence="10" type="ORF">FSB75_07220</name>
</gene>
<dbReference type="Pfam" id="PF02836">
    <property type="entry name" value="Glyco_hydro_2_C"/>
    <property type="match status" value="1"/>
</dbReference>
<feature type="transmembrane region" description="Helical" evidence="4">
    <location>
        <begin position="84"/>
        <end position="105"/>
    </location>
</feature>
<dbReference type="Pfam" id="PF16355">
    <property type="entry name" value="DUF4982"/>
    <property type="match status" value="1"/>
</dbReference>
<dbReference type="PANTHER" id="PTHR42732">
    <property type="entry name" value="BETA-GALACTOSIDASE"/>
    <property type="match status" value="1"/>
</dbReference>
<keyword evidence="11" id="KW-1185">Reference proteome</keyword>
<evidence type="ECO:0000259" key="6">
    <source>
        <dbReference type="Pfam" id="PF02836"/>
    </source>
</evidence>
<dbReference type="Pfam" id="PF00703">
    <property type="entry name" value="Glyco_hydro_2"/>
    <property type="match status" value="1"/>
</dbReference>
<dbReference type="AlphaFoldDB" id="A0A5B8UHY2"/>
<protein>
    <submittedName>
        <fullName evidence="10">DUF4982 domain-containing protein</fullName>
    </submittedName>
</protein>
<comment type="similarity">
    <text evidence="1">Belongs to the glycosyl hydrolase 2 family.</text>
</comment>
<feature type="domain" description="Malectin" evidence="8">
    <location>
        <begin position="806"/>
        <end position="970"/>
    </location>
</feature>
<dbReference type="Gene3D" id="2.60.120.260">
    <property type="entry name" value="Galactose-binding domain-like"/>
    <property type="match status" value="2"/>
</dbReference>
<dbReference type="SUPFAM" id="SSF49785">
    <property type="entry name" value="Galactose-binding domain-like"/>
    <property type="match status" value="2"/>
</dbReference>
<keyword evidence="3" id="KW-0326">Glycosidase</keyword>
<dbReference type="Pfam" id="PF11721">
    <property type="entry name" value="Malectin"/>
    <property type="match status" value="1"/>
</dbReference>
<dbReference type="InterPro" id="IPR006104">
    <property type="entry name" value="Glyco_hydro_2_N"/>
</dbReference>
<dbReference type="InterPro" id="IPR013783">
    <property type="entry name" value="Ig-like_fold"/>
</dbReference>
<evidence type="ECO:0000313" key="11">
    <source>
        <dbReference type="Proteomes" id="UP000321204"/>
    </source>
</evidence>
<feature type="domain" description="DUF4982" evidence="9">
    <location>
        <begin position="710"/>
        <end position="771"/>
    </location>
</feature>
<dbReference type="InterPro" id="IPR032311">
    <property type="entry name" value="DUF4982"/>
</dbReference>
<dbReference type="InterPro" id="IPR006103">
    <property type="entry name" value="Glyco_hydro_2_cat"/>
</dbReference>
<dbReference type="Gene3D" id="2.60.40.10">
    <property type="entry name" value="Immunoglobulins"/>
    <property type="match status" value="2"/>
</dbReference>
<dbReference type="Gene3D" id="2.60.120.430">
    <property type="entry name" value="Galactose-binding lectin"/>
    <property type="match status" value="1"/>
</dbReference>
<keyword evidence="4" id="KW-0812">Transmembrane</keyword>
<feature type="domain" description="Glycosyl hydrolases family 2 sugar binding" evidence="7">
    <location>
        <begin position="128"/>
        <end position="275"/>
    </location>
</feature>
<dbReference type="PANTHER" id="PTHR42732:SF1">
    <property type="entry name" value="BETA-MANNOSIDASE"/>
    <property type="match status" value="1"/>
</dbReference>
<dbReference type="EMBL" id="CP042433">
    <property type="protein sequence ID" value="QEC55690.1"/>
    <property type="molecule type" value="Genomic_DNA"/>
</dbReference>
<evidence type="ECO:0000256" key="4">
    <source>
        <dbReference type="SAM" id="Phobius"/>
    </source>
</evidence>
<dbReference type="KEGG" id="fgg:FSB75_07220"/>
<dbReference type="PRINTS" id="PR00132">
    <property type="entry name" value="GLHYDRLASE2"/>
</dbReference>
<dbReference type="Pfam" id="PF02837">
    <property type="entry name" value="Glyco_hydro_2_N"/>
    <property type="match status" value="1"/>
</dbReference>
<evidence type="ECO:0000256" key="2">
    <source>
        <dbReference type="ARBA" id="ARBA00022801"/>
    </source>
</evidence>
<evidence type="ECO:0000313" key="10">
    <source>
        <dbReference type="EMBL" id="QEC55690.1"/>
    </source>
</evidence>
<dbReference type="InterPro" id="IPR017853">
    <property type="entry name" value="GH"/>
</dbReference>
<keyword evidence="4" id="KW-1133">Transmembrane helix</keyword>
<evidence type="ECO:0000259" key="5">
    <source>
        <dbReference type="Pfam" id="PF00703"/>
    </source>
</evidence>
<keyword evidence="2" id="KW-0378">Hydrolase</keyword>
<accession>A0A5B8UHY2</accession>
<name>A0A5B8UHY2_9BACT</name>
<dbReference type="InterPro" id="IPR051913">
    <property type="entry name" value="GH2_Domain-Containing"/>
</dbReference>
<dbReference type="Proteomes" id="UP000321204">
    <property type="component" value="Chromosome"/>
</dbReference>
<dbReference type="Gene3D" id="3.20.20.80">
    <property type="entry name" value="Glycosidases"/>
    <property type="match status" value="1"/>
</dbReference>
<proteinExistence type="inferred from homology"/>
<evidence type="ECO:0000259" key="8">
    <source>
        <dbReference type="Pfam" id="PF11721"/>
    </source>
</evidence>
<dbReference type="SUPFAM" id="SSF51445">
    <property type="entry name" value="(Trans)glycosidases"/>
    <property type="match status" value="1"/>
</dbReference>
<dbReference type="InterPro" id="IPR021720">
    <property type="entry name" value="Malectin_dom"/>
</dbReference>
<dbReference type="InterPro" id="IPR006102">
    <property type="entry name" value="Ig-like_GH2"/>
</dbReference>
<dbReference type="SUPFAM" id="SSF49303">
    <property type="entry name" value="beta-Galactosidase/glucuronidase domain"/>
    <property type="match status" value="1"/>
</dbReference>
<organism evidence="10 11">
    <name type="scientific">Flavisolibacter ginsenosidimutans</name>
    <dbReference type="NCBI Taxonomy" id="661481"/>
    <lineage>
        <taxon>Bacteria</taxon>
        <taxon>Pseudomonadati</taxon>
        <taxon>Bacteroidota</taxon>
        <taxon>Chitinophagia</taxon>
        <taxon>Chitinophagales</taxon>
        <taxon>Chitinophagaceae</taxon>
        <taxon>Flavisolibacter</taxon>
    </lineage>
</organism>
<feature type="domain" description="Glycoside hydrolase family 2 catalytic" evidence="6">
    <location>
        <begin position="405"/>
        <end position="547"/>
    </location>
</feature>
<dbReference type="GO" id="GO:0005975">
    <property type="term" value="P:carbohydrate metabolic process"/>
    <property type="evidence" value="ECO:0007669"/>
    <property type="project" value="InterPro"/>
</dbReference>
<dbReference type="OrthoDB" id="9801077at2"/>
<dbReference type="InterPro" id="IPR036156">
    <property type="entry name" value="Beta-gal/glucu_dom_sf"/>
</dbReference>
<dbReference type="InterPro" id="IPR008979">
    <property type="entry name" value="Galactose-bd-like_sf"/>
</dbReference>
<evidence type="ECO:0000259" key="9">
    <source>
        <dbReference type="Pfam" id="PF16355"/>
    </source>
</evidence>
<evidence type="ECO:0000259" key="7">
    <source>
        <dbReference type="Pfam" id="PF02837"/>
    </source>
</evidence>
<keyword evidence="4" id="KW-0472">Membrane</keyword>